<evidence type="ECO:0000313" key="3">
    <source>
        <dbReference type="EMBL" id="PPQ78978.1"/>
    </source>
</evidence>
<feature type="transmembrane region" description="Helical" evidence="2">
    <location>
        <begin position="102"/>
        <end position="132"/>
    </location>
</feature>
<feature type="transmembrane region" description="Helical" evidence="2">
    <location>
        <begin position="264"/>
        <end position="286"/>
    </location>
</feature>
<dbReference type="OrthoDB" id="2384193at2759"/>
<keyword evidence="2" id="KW-0812">Transmembrane</keyword>
<organism evidence="3 4">
    <name type="scientific">Psilocybe cyanescens</name>
    <dbReference type="NCBI Taxonomy" id="93625"/>
    <lineage>
        <taxon>Eukaryota</taxon>
        <taxon>Fungi</taxon>
        <taxon>Dikarya</taxon>
        <taxon>Basidiomycota</taxon>
        <taxon>Agaricomycotina</taxon>
        <taxon>Agaricomycetes</taxon>
        <taxon>Agaricomycetidae</taxon>
        <taxon>Agaricales</taxon>
        <taxon>Agaricineae</taxon>
        <taxon>Strophariaceae</taxon>
        <taxon>Psilocybe</taxon>
    </lineage>
</organism>
<feature type="transmembrane region" description="Helical" evidence="2">
    <location>
        <begin position="6"/>
        <end position="29"/>
    </location>
</feature>
<evidence type="ECO:0000313" key="4">
    <source>
        <dbReference type="Proteomes" id="UP000283269"/>
    </source>
</evidence>
<dbReference type="EMBL" id="NHYD01003396">
    <property type="protein sequence ID" value="PPQ78978.1"/>
    <property type="molecule type" value="Genomic_DNA"/>
</dbReference>
<reference evidence="3 4" key="1">
    <citation type="journal article" date="2018" name="Evol. Lett.">
        <title>Horizontal gene cluster transfer increased hallucinogenic mushroom diversity.</title>
        <authorList>
            <person name="Reynolds H.T."/>
            <person name="Vijayakumar V."/>
            <person name="Gluck-Thaler E."/>
            <person name="Korotkin H.B."/>
            <person name="Matheny P.B."/>
            <person name="Slot J.C."/>
        </authorList>
    </citation>
    <scope>NUCLEOTIDE SEQUENCE [LARGE SCALE GENOMIC DNA]</scope>
    <source>
        <strain evidence="3 4">2631</strain>
    </source>
</reference>
<feature type="transmembrane region" description="Helical" evidence="2">
    <location>
        <begin position="50"/>
        <end position="68"/>
    </location>
</feature>
<gene>
    <name evidence="3" type="ORF">CVT25_002262</name>
</gene>
<keyword evidence="4" id="KW-1185">Reference proteome</keyword>
<evidence type="ECO:0000256" key="1">
    <source>
        <dbReference type="SAM" id="MobiDB-lite"/>
    </source>
</evidence>
<sequence>MSHSSPASYLVWTLLTAMLGSFLLFHLWSFDRFKCLRWDSGASSGAFKRVMTYSYLLTIPLIFAYALGNMCIKYHEGYVDIPTHGIVPKPYQLWEPFARSTIFPFMLIFSIGWSLEMVTHLEELCFWLFLVNSGSAQQNWFQSLYFKVWIGGSGLAVLYMPLVTIFTRHDPLKSEAFTFLAGSLGSLSLTLWFTPVLWTFPSFLNNLRAEGVDTETIVRLTKFSELNMIRVVFRFLFTVPLLILGVDGVRTHNHVNESMLWTDFLTMLAGLGCCISSGITLVIFFPRSVEGEIAARDAAKERKRTRSAGYSTSIADIDSMHREPSGFQNNQVSSTGGGTYLLTSSPVKQTFSLDGTHDQGNDIAYHPDLRVAQNAWDDFDEERDIPAALPSMKPLRKKQAHDIEMSTVDTLTESNVSVHNLRASSVNPMISNFRSPIDFRGAEASGNSSRLTFSSRKT</sequence>
<feature type="region of interest" description="Disordered" evidence="1">
    <location>
        <begin position="438"/>
        <end position="458"/>
    </location>
</feature>
<feature type="transmembrane region" description="Helical" evidence="2">
    <location>
        <begin position="231"/>
        <end position="249"/>
    </location>
</feature>
<feature type="transmembrane region" description="Helical" evidence="2">
    <location>
        <begin position="179"/>
        <end position="200"/>
    </location>
</feature>
<dbReference type="Proteomes" id="UP000283269">
    <property type="component" value="Unassembled WGS sequence"/>
</dbReference>
<protein>
    <submittedName>
        <fullName evidence="3">Uncharacterized protein</fullName>
    </submittedName>
</protein>
<dbReference type="STRING" id="93625.A0A409WKD0"/>
<keyword evidence="2" id="KW-1133">Transmembrane helix</keyword>
<accession>A0A409WKD0</accession>
<name>A0A409WKD0_PSICY</name>
<feature type="compositionally biased region" description="Polar residues" evidence="1">
    <location>
        <begin position="445"/>
        <end position="458"/>
    </location>
</feature>
<comment type="caution">
    <text evidence="3">The sequence shown here is derived from an EMBL/GenBank/DDBJ whole genome shotgun (WGS) entry which is preliminary data.</text>
</comment>
<keyword evidence="2" id="KW-0472">Membrane</keyword>
<evidence type="ECO:0000256" key="2">
    <source>
        <dbReference type="SAM" id="Phobius"/>
    </source>
</evidence>
<dbReference type="InParanoid" id="A0A409WKD0"/>
<dbReference type="AlphaFoldDB" id="A0A409WKD0"/>
<proteinExistence type="predicted"/>
<feature type="transmembrane region" description="Helical" evidence="2">
    <location>
        <begin position="144"/>
        <end position="167"/>
    </location>
</feature>